<dbReference type="Proteomes" id="UP000275225">
    <property type="component" value="Unassembled WGS sequence"/>
</dbReference>
<keyword evidence="2" id="KW-1185">Reference proteome</keyword>
<evidence type="ECO:0000313" key="1">
    <source>
        <dbReference type="EMBL" id="RQN02203.1"/>
    </source>
</evidence>
<organism evidence="1 2">
    <name type="scientific">Aeromicrobium camelliae</name>
    <dbReference type="NCBI Taxonomy" id="1538144"/>
    <lineage>
        <taxon>Bacteria</taxon>
        <taxon>Bacillati</taxon>
        <taxon>Actinomycetota</taxon>
        <taxon>Actinomycetes</taxon>
        <taxon>Propionibacteriales</taxon>
        <taxon>Nocardioidaceae</taxon>
        <taxon>Aeromicrobium</taxon>
    </lineage>
</organism>
<sequence>MRIYIGTDAGGLEALRAGELYGPAVLAESEDEEHEYEAMLAAAEDGPVVVVAEIDDDEQPVTLREVVALHTDIDGSGDLAWFAPQELDSVIAHVTH</sequence>
<gene>
    <name evidence="1" type="ORF">EHW97_14195</name>
</gene>
<dbReference type="AlphaFoldDB" id="A0A3N6WLK5"/>
<dbReference type="OrthoDB" id="3748594at2"/>
<accession>A0A3N6WLK5</accession>
<name>A0A3N6WLK5_9ACTN</name>
<evidence type="ECO:0000313" key="2">
    <source>
        <dbReference type="Proteomes" id="UP000275225"/>
    </source>
</evidence>
<comment type="caution">
    <text evidence="1">The sequence shown here is derived from an EMBL/GenBank/DDBJ whole genome shotgun (WGS) entry which is preliminary data.</text>
</comment>
<dbReference type="RefSeq" id="WP_124237831.1">
    <property type="nucleotide sequence ID" value="NZ_JBHUFI010000014.1"/>
</dbReference>
<protein>
    <submittedName>
        <fullName evidence="1">Uncharacterized protein</fullName>
    </submittedName>
</protein>
<proteinExistence type="predicted"/>
<dbReference type="EMBL" id="RQJX01000024">
    <property type="protein sequence ID" value="RQN02203.1"/>
    <property type="molecule type" value="Genomic_DNA"/>
</dbReference>
<reference evidence="1 2" key="1">
    <citation type="submission" date="2018-11" db="EMBL/GenBank/DDBJ databases">
        <authorList>
            <person name="Li F."/>
        </authorList>
    </citation>
    <scope>NUCLEOTIDE SEQUENCE [LARGE SCALE GENOMIC DNA]</scope>
    <source>
        <strain evidence="1 2">YS17T</strain>
    </source>
</reference>